<name>A0A0S4M7N8_9BURK</name>
<accession>A0A0S4M7N8</accession>
<dbReference type="Proteomes" id="UP000198651">
    <property type="component" value="Chromosome I"/>
</dbReference>
<evidence type="ECO:0000313" key="1">
    <source>
        <dbReference type="EMBL" id="CUT18152.1"/>
    </source>
</evidence>
<organism evidence="1 2">
    <name type="scientific">Candidatus Ichthyocystis hellenicum</name>
    <dbReference type="NCBI Taxonomy" id="1561003"/>
    <lineage>
        <taxon>Bacteria</taxon>
        <taxon>Pseudomonadati</taxon>
        <taxon>Pseudomonadota</taxon>
        <taxon>Betaproteobacteria</taxon>
        <taxon>Burkholderiales</taxon>
        <taxon>Candidatus Ichthyocystis</taxon>
    </lineage>
</organism>
<keyword evidence="2" id="KW-1185">Reference proteome</keyword>
<gene>
    <name evidence="1" type="ORF">Ark11_1348</name>
</gene>
<reference evidence="2" key="1">
    <citation type="submission" date="2015-11" db="EMBL/GenBank/DDBJ databases">
        <authorList>
            <person name="Seth-Smith H.M.B."/>
        </authorList>
    </citation>
    <scope>NUCLEOTIDE SEQUENCE [LARGE SCALE GENOMIC DNA]</scope>
    <source>
        <strain evidence="2">2013Ark11</strain>
    </source>
</reference>
<proteinExistence type="predicted"/>
<dbReference type="RefSeq" id="WP_157722309.1">
    <property type="nucleotide sequence ID" value="NZ_LN906597.1"/>
</dbReference>
<protein>
    <submittedName>
        <fullName evidence="1">Uncharacterized protein</fullName>
    </submittedName>
</protein>
<dbReference type="EMBL" id="LN906597">
    <property type="protein sequence ID" value="CUT18152.1"/>
    <property type="molecule type" value="Genomic_DNA"/>
</dbReference>
<evidence type="ECO:0000313" key="2">
    <source>
        <dbReference type="Proteomes" id="UP000198651"/>
    </source>
</evidence>
<dbReference type="AlphaFoldDB" id="A0A0S4M7N8"/>
<sequence>MHFAGPVCRGCVGVNCKESIGLIDSNSQRGAFELVVLVRRMKYGYCPY</sequence>
<dbReference type="STRING" id="1561003.Ark11_1348"/>